<proteinExistence type="predicted"/>
<dbReference type="EMBL" id="VSRR010014157">
    <property type="protein sequence ID" value="MPC56684.1"/>
    <property type="molecule type" value="Genomic_DNA"/>
</dbReference>
<dbReference type="Proteomes" id="UP000324222">
    <property type="component" value="Unassembled WGS sequence"/>
</dbReference>
<organism evidence="1 2">
    <name type="scientific">Portunus trituberculatus</name>
    <name type="common">Swimming crab</name>
    <name type="synonym">Neptunus trituberculatus</name>
    <dbReference type="NCBI Taxonomy" id="210409"/>
    <lineage>
        <taxon>Eukaryota</taxon>
        <taxon>Metazoa</taxon>
        <taxon>Ecdysozoa</taxon>
        <taxon>Arthropoda</taxon>
        <taxon>Crustacea</taxon>
        <taxon>Multicrustacea</taxon>
        <taxon>Malacostraca</taxon>
        <taxon>Eumalacostraca</taxon>
        <taxon>Eucarida</taxon>
        <taxon>Decapoda</taxon>
        <taxon>Pleocyemata</taxon>
        <taxon>Brachyura</taxon>
        <taxon>Eubrachyura</taxon>
        <taxon>Portunoidea</taxon>
        <taxon>Portunidae</taxon>
        <taxon>Portuninae</taxon>
        <taxon>Portunus</taxon>
    </lineage>
</organism>
<comment type="caution">
    <text evidence="1">The sequence shown here is derived from an EMBL/GenBank/DDBJ whole genome shotgun (WGS) entry which is preliminary data.</text>
</comment>
<sequence>MTKDACCLTRVPRCLVQFNARQPVGACAKTEEARQAAQWRVQTSQWCDGVFPTTPKTTPAPTTAT</sequence>
<dbReference type="AlphaFoldDB" id="A0A5B7GJJ4"/>
<protein>
    <submittedName>
        <fullName evidence="1">Uncharacterized protein</fullName>
    </submittedName>
</protein>
<evidence type="ECO:0000313" key="1">
    <source>
        <dbReference type="EMBL" id="MPC56684.1"/>
    </source>
</evidence>
<keyword evidence="2" id="KW-1185">Reference proteome</keyword>
<name>A0A5B7GJJ4_PORTR</name>
<reference evidence="1 2" key="1">
    <citation type="submission" date="2019-05" db="EMBL/GenBank/DDBJ databases">
        <title>Another draft genome of Portunus trituberculatus and its Hox gene families provides insights of decapod evolution.</title>
        <authorList>
            <person name="Jeong J.-H."/>
            <person name="Song I."/>
            <person name="Kim S."/>
            <person name="Choi T."/>
            <person name="Kim D."/>
            <person name="Ryu S."/>
            <person name="Kim W."/>
        </authorList>
    </citation>
    <scope>NUCLEOTIDE SEQUENCE [LARGE SCALE GENOMIC DNA]</scope>
    <source>
        <tissue evidence="1">Muscle</tissue>
    </source>
</reference>
<accession>A0A5B7GJJ4</accession>
<evidence type="ECO:0000313" key="2">
    <source>
        <dbReference type="Proteomes" id="UP000324222"/>
    </source>
</evidence>
<gene>
    <name evidence="1" type="ORF">E2C01_050649</name>
</gene>